<evidence type="ECO:0000313" key="9">
    <source>
        <dbReference type="EMBL" id="SEQ72354.1"/>
    </source>
</evidence>
<evidence type="ECO:0000256" key="1">
    <source>
        <dbReference type="ARBA" id="ARBA00004651"/>
    </source>
</evidence>
<gene>
    <name evidence="9" type="ORF">SAMN05216600_10926</name>
</gene>
<sequence length="230" mass="25781">MHPFDWQRLLLDEVPLGFLGEVAMRTLLAYIVVFLFLKLAGRRGVRQLSLFELVVILTLGSAAGDMTFYEDVPLLPVLTVFVAMGILYRATTALMATSPRLQDWIEGSPFTLIRDGVFELDTLNQGNISQDEFLMELRLRGVEHLGQVRLAIVEINGDVSLYYYAAEQTRKGLSVLPVAHRPVYQQVPRPGDYACNHCGRVQHMASVQQIACPACKAQQWSTALMTLRQA</sequence>
<comment type="subcellular location">
    <subcellularLocation>
        <location evidence="1">Cell membrane</location>
        <topology evidence="1">Multi-pass membrane protein</topology>
    </subcellularLocation>
</comment>
<keyword evidence="3" id="KW-1003">Cell membrane</keyword>
<keyword evidence="5 7" id="KW-1133">Transmembrane helix</keyword>
<dbReference type="InterPro" id="IPR007353">
    <property type="entry name" value="DUF421"/>
</dbReference>
<evidence type="ECO:0000259" key="8">
    <source>
        <dbReference type="Pfam" id="PF04239"/>
    </source>
</evidence>
<evidence type="ECO:0000256" key="4">
    <source>
        <dbReference type="ARBA" id="ARBA00022692"/>
    </source>
</evidence>
<feature type="transmembrane region" description="Helical" evidence="7">
    <location>
        <begin position="16"/>
        <end position="37"/>
    </location>
</feature>
<dbReference type="Gene3D" id="3.30.240.20">
    <property type="entry name" value="bsu07140 like domains"/>
    <property type="match status" value="1"/>
</dbReference>
<comment type="caution">
    <text evidence="9">The sequence shown here is derived from an EMBL/GenBank/DDBJ whole genome shotgun (WGS) entry which is preliminary data.</text>
</comment>
<dbReference type="Pfam" id="PF04239">
    <property type="entry name" value="DUF421"/>
    <property type="match status" value="1"/>
</dbReference>
<keyword evidence="10" id="KW-1185">Reference proteome</keyword>
<dbReference type="EMBL" id="FOFP01000009">
    <property type="protein sequence ID" value="SEQ72354.1"/>
    <property type="molecule type" value="Genomic_DNA"/>
</dbReference>
<evidence type="ECO:0000256" key="6">
    <source>
        <dbReference type="ARBA" id="ARBA00023136"/>
    </source>
</evidence>
<evidence type="ECO:0000256" key="2">
    <source>
        <dbReference type="ARBA" id="ARBA00006448"/>
    </source>
</evidence>
<comment type="similarity">
    <text evidence="2">Belongs to the UPF0702 family.</text>
</comment>
<protein>
    <recommendedName>
        <fullName evidence="8">YetF C-terminal domain-containing protein</fullName>
    </recommendedName>
</protein>
<dbReference type="PANTHER" id="PTHR34582:SF6">
    <property type="entry name" value="UPF0702 TRANSMEMBRANE PROTEIN YCAP"/>
    <property type="match status" value="1"/>
</dbReference>
<dbReference type="InterPro" id="IPR023090">
    <property type="entry name" value="UPF0702_alpha/beta_dom_sf"/>
</dbReference>
<evidence type="ECO:0000256" key="5">
    <source>
        <dbReference type="ARBA" id="ARBA00022989"/>
    </source>
</evidence>
<evidence type="ECO:0000313" key="10">
    <source>
        <dbReference type="Proteomes" id="UP000198512"/>
    </source>
</evidence>
<name>A0ABY1BF80_9PSED</name>
<dbReference type="Proteomes" id="UP000198512">
    <property type="component" value="Unassembled WGS sequence"/>
</dbReference>
<feature type="transmembrane region" description="Helical" evidence="7">
    <location>
        <begin position="74"/>
        <end position="91"/>
    </location>
</feature>
<dbReference type="RefSeq" id="WP_069517395.1">
    <property type="nucleotide sequence ID" value="NZ_FOFP01000009.1"/>
</dbReference>
<evidence type="ECO:0000256" key="7">
    <source>
        <dbReference type="SAM" id="Phobius"/>
    </source>
</evidence>
<feature type="transmembrane region" description="Helical" evidence="7">
    <location>
        <begin position="49"/>
        <end position="68"/>
    </location>
</feature>
<feature type="domain" description="YetF C-terminal" evidence="8">
    <location>
        <begin position="98"/>
        <end position="166"/>
    </location>
</feature>
<keyword evidence="6 7" id="KW-0472">Membrane</keyword>
<reference evidence="9 10" key="1">
    <citation type="submission" date="2016-10" db="EMBL/GenBank/DDBJ databases">
        <authorList>
            <person name="Varghese N."/>
            <person name="Submissions S."/>
        </authorList>
    </citation>
    <scope>NUCLEOTIDE SEQUENCE [LARGE SCALE GENOMIC DNA]</scope>
    <source>
        <strain evidence="9 10">CIP 109853</strain>
    </source>
</reference>
<evidence type="ECO:0000256" key="3">
    <source>
        <dbReference type="ARBA" id="ARBA00022475"/>
    </source>
</evidence>
<organism evidence="9 10">
    <name type="scientific">Pseudomonas cuatrocienegasensis</name>
    <dbReference type="NCBI Taxonomy" id="543360"/>
    <lineage>
        <taxon>Bacteria</taxon>
        <taxon>Pseudomonadati</taxon>
        <taxon>Pseudomonadota</taxon>
        <taxon>Gammaproteobacteria</taxon>
        <taxon>Pseudomonadales</taxon>
        <taxon>Pseudomonadaceae</taxon>
        <taxon>Pseudomonas</taxon>
    </lineage>
</organism>
<proteinExistence type="inferred from homology"/>
<dbReference type="PANTHER" id="PTHR34582">
    <property type="entry name" value="UPF0702 TRANSMEMBRANE PROTEIN YCAP"/>
    <property type="match status" value="1"/>
</dbReference>
<keyword evidence="4 7" id="KW-0812">Transmembrane</keyword>
<accession>A0ABY1BF80</accession>